<dbReference type="GO" id="GO:0045292">
    <property type="term" value="P:mRNA cis splicing, via spliceosome"/>
    <property type="evidence" value="ECO:0007669"/>
    <property type="project" value="UniProtKB-UniRule"/>
</dbReference>
<comment type="subcellular location">
    <subcellularLocation>
        <location evidence="2">Nucleus</location>
    </subcellularLocation>
</comment>
<dbReference type="PANTHER" id="PTHR10887">
    <property type="entry name" value="DNA2/NAM7 HELICASE FAMILY"/>
    <property type="match status" value="1"/>
</dbReference>
<feature type="domain" description="DNA2/NAM7 helicase-like C-terminal" evidence="4">
    <location>
        <begin position="1100"/>
        <end position="1291"/>
    </location>
</feature>
<dbReference type="GO" id="GO:0003729">
    <property type="term" value="F:mRNA binding"/>
    <property type="evidence" value="ECO:0007669"/>
    <property type="project" value="TreeGrafter"/>
</dbReference>
<dbReference type="GO" id="GO:0005684">
    <property type="term" value="C:U2-type spliceosomal complex"/>
    <property type="evidence" value="ECO:0007669"/>
    <property type="project" value="UniProtKB-UniRule"/>
</dbReference>
<comment type="function">
    <text evidence="2">Involved in mRNA splicing where it associates with cdc5 and the other cwf proteins as part of the spliceosome.</text>
</comment>
<evidence type="ECO:0000313" key="8">
    <source>
        <dbReference type="Proteomes" id="UP001307849"/>
    </source>
</evidence>
<dbReference type="FunFam" id="3.40.50.300:FF:002863">
    <property type="entry name" value="Pre-mRNA-splicing factor cwf11"/>
    <property type="match status" value="1"/>
</dbReference>
<dbReference type="InterPro" id="IPR047187">
    <property type="entry name" value="SF1_C_Upf1"/>
</dbReference>
<dbReference type="InterPro" id="IPR032174">
    <property type="entry name" value="Aquarius_N"/>
</dbReference>
<keyword evidence="2" id="KW-0508">mRNA splicing</keyword>
<dbReference type="InterPro" id="IPR026300">
    <property type="entry name" value="CWF11_fam"/>
</dbReference>
<dbReference type="InterPro" id="IPR048966">
    <property type="entry name" value="Aquarius_b-barrel"/>
</dbReference>
<dbReference type="Pfam" id="PF13086">
    <property type="entry name" value="AAA_11"/>
    <property type="match status" value="1"/>
</dbReference>
<dbReference type="PIRSF" id="PIRSF038901">
    <property type="entry name" value="AQR_cwf11"/>
    <property type="match status" value="1"/>
</dbReference>
<dbReference type="Pfam" id="PF21143">
    <property type="entry name" value="Aquarius_N_2nd"/>
    <property type="match status" value="1"/>
</dbReference>
<feature type="domain" description="RNA helicase aquarius beta-barrel" evidence="6">
    <location>
        <begin position="497"/>
        <end position="648"/>
    </location>
</feature>
<keyword evidence="1" id="KW-0067">ATP-binding</keyword>
<dbReference type="InterPro" id="IPR027417">
    <property type="entry name" value="P-loop_NTPase"/>
</dbReference>
<dbReference type="EMBL" id="JAVHJM010000002">
    <property type="protein sequence ID" value="KAK6518506.1"/>
    <property type="molecule type" value="Genomic_DNA"/>
</dbReference>
<dbReference type="PANTHER" id="PTHR10887:SF5">
    <property type="entry name" value="RNA HELICASE AQUARIUS"/>
    <property type="match status" value="1"/>
</dbReference>
<dbReference type="InterPro" id="IPR041679">
    <property type="entry name" value="DNA2/NAM7-like_C"/>
</dbReference>
<keyword evidence="1" id="KW-0378">Hydrolase</keyword>
<dbReference type="GO" id="GO:0071013">
    <property type="term" value="C:catalytic step 2 spliceosome"/>
    <property type="evidence" value="ECO:0007669"/>
    <property type="project" value="TreeGrafter"/>
</dbReference>
<dbReference type="SUPFAM" id="SSF52540">
    <property type="entry name" value="P-loop containing nucleoside triphosphate hydrolases"/>
    <property type="match status" value="1"/>
</dbReference>
<keyword evidence="1" id="KW-0347">Helicase</keyword>
<evidence type="ECO:0000259" key="3">
    <source>
        <dbReference type="Pfam" id="PF13086"/>
    </source>
</evidence>
<keyword evidence="2" id="KW-0507">mRNA processing</keyword>
<feature type="domain" description="RNA helicase aquarius N-terminal" evidence="5">
    <location>
        <begin position="30"/>
        <end position="414"/>
    </location>
</feature>
<keyword evidence="1" id="KW-0547">Nucleotide-binding</keyword>
<dbReference type="InterPro" id="IPR041677">
    <property type="entry name" value="DNA2/NAM7_AAA_11"/>
</dbReference>
<keyword evidence="8" id="KW-1185">Reference proteome</keyword>
<sequence>MAPYAPEFAMVENGQPTFADLQGGNIYAITANKHWLKPNAQSRFSSKVVKEIYSALEQEGFLQRDLLLLENLQYMERYLWPNYDEDSTDELVISLTMMAVAKRRENIPLWGIFEANPGQFTSFFRRVLIMSLSTSLPLVPRTQILCFIISAFQSLDNSLVRKECAPLVSIGIWQNIHSEEAREIRLSEGPQYRKAWRASEKKRLALTDQRSKTRLSFERSWLHSLVIQLIHTIYFNGGDNWTGKTRLYAERMVEFLTDLLSQPPTRRYVHGLLEDLQIITCIRLSSIYASQENQLFRDLVALLEHFYYHDDSSAGDPRKVTPSVESIHRRNIARLQNAALQMSNGKLTVLGLANYASIGQKDDISLQISTLDDGELSEIYERLLFRRSYPEGVPCRIDRNFMLCAIVETFAERKSLVDIVRNSSLLPTEETLATTLLFTGRYTWESPVPVPKLNIQYLSITDFLWRAFFLHRAESFFEIHRDIQDTLRRLKPIVRAGNVVFSGSSKMAAQINRVAILEEAPPKVGEILPAYVRAEVLLDLGTSTEDTKREWETLRPDDVVFLLSIRAGGASYDHGFGACTPTSDNAGVSLLRCAEVIQIVGDNKPGSFPTTDKRKLHIRLDRAAYTADKRSTEPLTDIYGSLNIIIRRKGVENNFKAVLSSIQSTIENPKNYIPEWLEDAFLGCGDPGDACFPRLRPLPKSINLGETIASLEHLQETFPEIPLDVDVPTSGDLKVPFILTERKIRHSSSDARTQDSASQHPLYTVSSGAANLPAFDSGAKSLNNSTVKYTAAQVHAILSGTNPGLSMIVGPPGTGKTDVATQIIRNLYLNFSNERTLVIAHSNQSLNQIVHKLEERGIDERHLLRLGHGEDDSQQSISSMSRFGRIESLANLRSKLLEEVDQLSSSIGAPGAHGNSCETASYFYRVYIKPLWEKFNAKIVLSPTSATILTEFPFTGYFLGKQRQPLPTEGSFKTTMDAAESYFENISKIFSQLDDLMPFELLRNGRDKSNYLLCTEARIIAMTSTYAAMKRDDIIRHGFRYDNIIMEEAAQITEAETFITLTLQSSPNGISPIKRVILCGDHLQNSPVIQSTPLRYFANMEQSLFVRFVRLGVPLIHLDKQGRARPSIASLYNWRYPGLGNLDYVSRNPEFLQANAGFRHELQFINIDDFRGHGEQEPSPHFIQNLGEAEYSVALFQYMRLLGYPANKISILSSYSGQRALIRDIINHRCAKNPLFGTPAHITTIDKFQGEQNDYVIVSLVRTKRVGYLRDMRRLTVGLSRARLGLYILGRLETFKTCYELKDAFSRLLQLPTKLELTTGEMWPAERLITSPVEATIIEGVEHLGKYVFEMTETRLASLGNHSE</sequence>
<evidence type="ECO:0000256" key="1">
    <source>
        <dbReference type="ARBA" id="ARBA00022806"/>
    </source>
</evidence>
<dbReference type="Pfam" id="PF13087">
    <property type="entry name" value="AAA_12"/>
    <property type="match status" value="1"/>
</dbReference>
<feature type="domain" description="DNA2/NAM7 helicase helicase" evidence="3">
    <location>
        <begin position="793"/>
        <end position="1091"/>
    </location>
</feature>
<proteinExistence type="inferred from homology"/>
<comment type="subunit">
    <text evidence="2">Belongs to the 40S cdc5-associated complex (or cwf complex), a spliceosome sub-complex reminiscent of a late-stage spliceosome.</text>
</comment>
<evidence type="ECO:0000259" key="6">
    <source>
        <dbReference type="Pfam" id="PF21143"/>
    </source>
</evidence>
<name>A0AAN8NUJ2_9PEZI</name>
<dbReference type="Pfam" id="PF16399">
    <property type="entry name" value="Aquarius_N_1st"/>
    <property type="match status" value="1"/>
</dbReference>
<dbReference type="GO" id="GO:0004386">
    <property type="term" value="F:helicase activity"/>
    <property type="evidence" value="ECO:0007669"/>
    <property type="project" value="InterPro"/>
</dbReference>
<dbReference type="InterPro" id="IPR045055">
    <property type="entry name" value="DNA2/NAM7-like"/>
</dbReference>
<evidence type="ECO:0000259" key="5">
    <source>
        <dbReference type="Pfam" id="PF16399"/>
    </source>
</evidence>
<dbReference type="Proteomes" id="UP001307849">
    <property type="component" value="Unassembled WGS sequence"/>
</dbReference>
<dbReference type="CDD" id="cd18808">
    <property type="entry name" value="SF1_C_Upf1"/>
    <property type="match status" value="1"/>
</dbReference>
<comment type="caution">
    <text evidence="7">The sequence shown here is derived from an EMBL/GenBank/DDBJ whole genome shotgun (WGS) entry which is preliminary data.</text>
</comment>
<evidence type="ECO:0000259" key="4">
    <source>
        <dbReference type="Pfam" id="PF13087"/>
    </source>
</evidence>
<protein>
    <recommendedName>
        <fullName evidence="2">Pre-mRNA-splicing factor</fullName>
    </recommendedName>
</protein>
<dbReference type="CDD" id="cd17935">
    <property type="entry name" value="EEXXQc_AQR"/>
    <property type="match status" value="1"/>
</dbReference>
<evidence type="ECO:0000256" key="2">
    <source>
        <dbReference type="PIRNR" id="PIRNR038901"/>
    </source>
</evidence>
<reference evidence="7 8" key="1">
    <citation type="submission" date="2019-10" db="EMBL/GenBank/DDBJ databases">
        <authorList>
            <person name="Palmer J.M."/>
        </authorList>
    </citation>
    <scope>NUCLEOTIDE SEQUENCE [LARGE SCALE GENOMIC DNA]</scope>
    <source>
        <strain evidence="7 8">TWF506</strain>
    </source>
</reference>
<accession>A0AAN8NUJ2</accession>
<comment type="similarity">
    <text evidence="2">Belongs to the CWF11 family.</text>
</comment>
<evidence type="ECO:0000313" key="7">
    <source>
        <dbReference type="EMBL" id="KAK6518506.1"/>
    </source>
</evidence>
<keyword evidence="2" id="KW-0539">Nucleus</keyword>
<organism evidence="7 8">
    <name type="scientific">Arthrobotrys conoides</name>
    <dbReference type="NCBI Taxonomy" id="74498"/>
    <lineage>
        <taxon>Eukaryota</taxon>
        <taxon>Fungi</taxon>
        <taxon>Dikarya</taxon>
        <taxon>Ascomycota</taxon>
        <taxon>Pezizomycotina</taxon>
        <taxon>Orbiliomycetes</taxon>
        <taxon>Orbiliales</taxon>
        <taxon>Orbiliaceae</taxon>
        <taxon>Arthrobotrys</taxon>
    </lineage>
</organism>
<gene>
    <name evidence="7" type="ORF">TWF506_005653</name>
</gene>
<dbReference type="Gene3D" id="3.40.50.300">
    <property type="entry name" value="P-loop containing nucleotide triphosphate hydrolases"/>
    <property type="match status" value="2"/>
</dbReference>